<evidence type="ECO:0000313" key="2">
    <source>
        <dbReference type="EMBL" id="KRX00261.1"/>
    </source>
</evidence>
<dbReference type="AlphaFoldDB" id="A0A0V0QDP2"/>
<comment type="caution">
    <text evidence="2">The sequence shown here is derived from an EMBL/GenBank/DDBJ whole genome shotgun (WGS) entry which is preliminary data.</text>
</comment>
<dbReference type="EMBL" id="LDAU01000194">
    <property type="protein sequence ID" value="KRX00261.1"/>
    <property type="molecule type" value="Genomic_DNA"/>
</dbReference>
<dbReference type="InParanoid" id="A0A0V0QDP2"/>
<feature type="region of interest" description="Disordered" evidence="1">
    <location>
        <begin position="334"/>
        <end position="361"/>
    </location>
</feature>
<name>A0A0V0QDP2_PSEPJ</name>
<evidence type="ECO:0000313" key="3">
    <source>
        <dbReference type="Proteomes" id="UP000054937"/>
    </source>
</evidence>
<proteinExistence type="predicted"/>
<gene>
    <name evidence="2" type="ORF">PPERSA_10760</name>
</gene>
<dbReference type="Proteomes" id="UP000054937">
    <property type="component" value="Unassembled WGS sequence"/>
</dbReference>
<feature type="compositionally biased region" description="Low complexity" evidence="1">
    <location>
        <begin position="627"/>
        <end position="648"/>
    </location>
</feature>
<feature type="compositionally biased region" description="Polar residues" evidence="1">
    <location>
        <begin position="281"/>
        <end position="290"/>
    </location>
</feature>
<reference evidence="2 3" key="1">
    <citation type="journal article" date="2015" name="Sci. Rep.">
        <title>Genome of the facultative scuticociliatosis pathogen Pseudocohnilembus persalinus provides insight into its virulence through horizontal gene transfer.</title>
        <authorList>
            <person name="Xiong J."/>
            <person name="Wang G."/>
            <person name="Cheng J."/>
            <person name="Tian M."/>
            <person name="Pan X."/>
            <person name="Warren A."/>
            <person name="Jiang C."/>
            <person name="Yuan D."/>
            <person name="Miao W."/>
        </authorList>
    </citation>
    <scope>NUCLEOTIDE SEQUENCE [LARGE SCALE GENOMIC DNA]</scope>
    <source>
        <strain evidence="2">36N120E</strain>
    </source>
</reference>
<feature type="region of interest" description="Disordered" evidence="1">
    <location>
        <begin position="613"/>
        <end position="648"/>
    </location>
</feature>
<accession>A0A0V0QDP2</accession>
<organism evidence="2 3">
    <name type="scientific">Pseudocohnilembus persalinus</name>
    <name type="common">Ciliate</name>
    <dbReference type="NCBI Taxonomy" id="266149"/>
    <lineage>
        <taxon>Eukaryota</taxon>
        <taxon>Sar</taxon>
        <taxon>Alveolata</taxon>
        <taxon>Ciliophora</taxon>
        <taxon>Intramacronucleata</taxon>
        <taxon>Oligohymenophorea</taxon>
        <taxon>Scuticociliatia</taxon>
        <taxon>Philasterida</taxon>
        <taxon>Pseudocohnilembidae</taxon>
        <taxon>Pseudocohnilembus</taxon>
    </lineage>
</organism>
<keyword evidence="3" id="KW-1185">Reference proteome</keyword>
<protein>
    <submittedName>
        <fullName evidence="2">Uncharacterized protein</fullName>
    </submittedName>
</protein>
<feature type="compositionally biased region" description="Polar residues" evidence="1">
    <location>
        <begin position="39"/>
        <end position="55"/>
    </location>
</feature>
<feature type="region of interest" description="Disordered" evidence="1">
    <location>
        <begin position="274"/>
        <end position="296"/>
    </location>
</feature>
<sequence length="729" mass="85520">MGQAESQSQKQKNNDKKQLQQIMLQQQQFKNQINREVSAAQQSDKSNPNQFRNGFSSKMLDSYKQIREKAVTDIQILIKLCQDLIENFYGQNFQEFFQPQDLLEFKINRVISQLIFTINDQFNKIFSLIQDLGLKKSSKHQKYYILQNQHKLLQESDLDIKILNDVKRPFRKTIRYLTDINQIKHPWGKFELIANVRNIVTRELDYEQTRKIEFLKLILQHKQLEKKERLYLIQKIAPQCSLETEVESKINNEYIENKNRQENQESQENLENYEKNDNNRDQNSPTTDTNIAGYDANKLSKEYLNSSLRTTETTAMTQNSHRSNQQQNQNLVQNPIKRGNSLNDVQIGPKTHPKTSSPNNNVQKLKFKTQSEKTVTNINDIKNINNINNIKNIKNIENIESIKNIKNIENIQKLNNIKEQPESLESSKLKVNQKILKYSKYYTTNYLQQEESQIQKLLQEIEQTTIMLQLDDFSNILIFCMLKSNKYFWIKEFNIINDFIPQEVYGLGQDAQHVCNYEMACYFIESQGEELYKQHKLEQGESNKQTLLENTIIQSKIDPDNQNYSYNYSYNQSGSFQQICVCRNNNQICSKNSSSSCNCQQFTASQQSLSDSLSYSPYRKKTGNRISPSSDQCSEQSSYQFNSGNNNNESEINLDYIDDIKIQRNNFRKYGVSFKNLQKIQEDDKEYEKSQICSSFNANLSGLQQPSQMKSNLLLNQKINQNNLQQEQI</sequence>
<evidence type="ECO:0000256" key="1">
    <source>
        <dbReference type="SAM" id="MobiDB-lite"/>
    </source>
</evidence>
<feature type="region of interest" description="Disordered" evidence="1">
    <location>
        <begin position="35"/>
        <end position="55"/>
    </location>
</feature>